<feature type="chain" id="PRO_5042935543" evidence="2">
    <location>
        <begin position="22"/>
        <end position="441"/>
    </location>
</feature>
<keyword evidence="3" id="KW-0378">Hydrolase</keyword>
<feature type="signal peptide" evidence="2">
    <location>
        <begin position="1"/>
        <end position="21"/>
    </location>
</feature>
<dbReference type="InterPro" id="IPR053169">
    <property type="entry name" value="MUG_Protein"/>
</dbReference>
<comment type="caution">
    <text evidence="3">The sequence shown here is derived from an EMBL/GenBank/DDBJ whole genome shotgun (WGS) entry which is preliminary data.</text>
</comment>
<feature type="compositionally biased region" description="Basic and acidic residues" evidence="1">
    <location>
        <begin position="37"/>
        <end position="49"/>
    </location>
</feature>
<dbReference type="GO" id="GO:0005975">
    <property type="term" value="P:carbohydrate metabolic process"/>
    <property type="evidence" value="ECO:0007669"/>
    <property type="project" value="InterPro"/>
</dbReference>
<dbReference type="InterPro" id="IPR008928">
    <property type="entry name" value="6-hairpin_glycosidase_sf"/>
</dbReference>
<feature type="region of interest" description="Disordered" evidence="1">
    <location>
        <begin position="25"/>
        <end position="73"/>
    </location>
</feature>
<evidence type="ECO:0000256" key="2">
    <source>
        <dbReference type="SAM" id="SignalP"/>
    </source>
</evidence>
<reference evidence="3" key="1">
    <citation type="journal article" date="2023" name="Mol. Phylogenet. Evol.">
        <title>Genome-scale phylogeny and comparative genomics of the fungal order Sordariales.</title>
        <authorList>
            <person name="Hensen N."/>
            <person name="Bonometti L."/>
            <person name="Westerberg I."/>
            <person name="Brannstrom I.O."/>
            <person name="Guillou S."/>
            <person name="Cros-Aarteil S."/>
            <person name="Calhoun S."/>
            <person name="Haridas S."/>
            <person name="Kuo A."/>
            <person name="Mondo S."/>
            <person name="Pangilinan J."/>
            <person name="Riley R."/>
            <person name="LaButti K."/>
            <person name="Andreopoulos B."/>
            <person name="Lipzen A."/>
            <person name="Chen C."/>
            <person name="Yan M."/>
            <person name="Daum C."/>
            <person name="Ng V."/>
            <person name="Clum A."/>
            <person name="Steindorff A."/>
            <person name="Ohm R.A."/>
            <person name="Martin F."/>
            <person name="Silar P."/>
            <person name="Natvig D.O."/>
            <person name="Lalanne C."/>
            <person name="Gautier V."/>
            <person name="Ament-Velasquez S.L."/>
            <person name="Kruys A."/>
            <person name="Hutchinson M.I."/>
            <person name="Powell A.J."/>
            <person name="Barry K."/>
            <person name="Miller A.N."/>
            <person name="Grigoriev I.V."/>
            <person name="Debuchy R."/>
            <person name="Gladieux P."/>
            <person name="Hiltunen Thoren M."/>
            <person name="Johannesson H."/>
        </authorList>
    </citation>
    <scope>NUCLEOTIDE SEQUENCE</scope>
    <source>
        <strain evidence="3">CBS 141.50</strain>
    </source>
</reference>
<dbReference type="PANTHER" id="PTHR47791">
    <property type="entry name" value="MEIOTICALLY UP-REGULATED GENE 191 PROTEIN"/>
    <property type="match status" value="1"/>
</dbReference>
<dbReference type="AlphaFoldDB" id="A0AAN6ZPJ5"/>
<dbReference type="GO" id="GO:0016787">
    <property type="term" value="F:hydrolase activity"/>
    <property type="evidence" value="ECO:0007669"/>
    <property type="project" value="UniProtKB-KW"/>
</dbReference>
<evidence type="ECO:0000313" key="4">
    <source>
        <dbReference type="Proteomes" id="UP001302676"/>
    </source>
</evidence>
<dbReference type="Proteomes" id="UP001302676">
    <property type="component" value="Unassembled WGS sequence"/>
</dbReference>
<keyword evidence="4" id="KW-1185">Reference proteome</keyword>
<evidence type="ECO:0000313" key="3">
    <source>
        <dbReference type="EMBL" id="KAK4146975.1"/>
    </source>
</evidence>
<accession>A0AAN6ZPJ5</accession>
<reference evidence="3" key="2">
    <citation type="submission" date="2023-05" db="EMBL/GenBank/DDBJ databases">
        <authorList>
            <consortium name="Lawrence Berkeley National Laboratory"/>
            <person name="Steindorff A."/>
            <person name="Hensen N."/>
            <person name="Bonometti L."/>
            <person name="Westerberg I."/>
            <person name="Brannstrom I.O."/>
            <person name="Guillou S."/>
            <person name="Cros-Aarteil S."/>
            <person name="Calhoun S."/>
            <person name="Haridas S."/>
            <person name="Kuo A."/>
            <person name="Mondo S."/>
            <person name="Pangilinan J."/>
            <person name="Riley R."/>
            <person name="Labutti K."/>
            <person name="Andreopoulos B."/>
            <person name="Lipzen A."/>
            <person name="Chen C."/>
            <person name="Yanf M."/>
            <person name="Daum C."/>
            <person name="Ng V."/>
            <person name="Clum A."/>
            <person name="Ohm R."/>
            <person name="Martin F."/>
            <person name="Silar P."/>
            <person name="Natvig D."/>
            <person name="Lalanne C."/>
            <person name="Gautier V."/>
            <person name="Ament-Velasquez S.L."/>
            <person name="Kruys A."/>
            <person name="Hutchinson M.I."/>
            <person name="Powell A.J."/>
            <person name="Barry K."/>
            <person name="Miller A.N."/>
            <person name="Grigoriev I.V."/>
            <person name="Debuchy R."/>
            <person name="Gladieux P."/>
            <person name="Thoren M.H."/>
            <person name="Johannesson H."/>
        </authorList>
    </citation>
    <scope>NUCLEOTIDE SEQUENCE</scope>
    <source>
        <strain evidence="3">CBS 141.50</strain>
    </source>
</reference>
<sequence>MRLSLTHAGLWCLCAAQGVAASVGHRHQHGGSITPETRGHEAHGHEARGHQPHGHQARGHEARSRRDPDVDPRAAAKAAIDSMNSAFFNSTLAVWAPTDPWWLSGVAITSVIDYMRKTDTTDYLDKVTAIFQAQRSQAPGGAGDFRAESTDDTGWWALAMVRMFDITGDRHYLDLAAGDEAYIYQSWSEKPCGGGIYVDIAARTYKNAIANELYIKLAAALHNRIPGDTVYLERAKKAWKWFKSSGMINEGGLINDGLASRKDGTCFNNGLPVWTYNQGVVLGALVELYHATSSTGYLQDARAIADAVLSSSPSKRGNPSLVDHASILTEGDCSGPREASGGCNVDQQIFKGVFMYNLAELDEAIARAGIDSDDGGRPYAKFLRKNIRSAYVHARGKGTSGLAGGADLYGVAWGGLDPGRAQWTATLGTQASALGLLISGI</sequence>
<evidence type="ECO:0000256" key="1">
    <source>
        <dbReference type="SAM" id="MobiDB-lite"/>
    </source>
</evidence>
<name>A0AAN6ZPJ5_9PEZI</name>
<gene>
    <name evidence="3" type="ORF">C8A04DRAFT_34533</name>
</gene>
<dbReference type="RefSeq" id="XP_062640346.1">
    <property type="nucleotide sequence ID" value="XM_062782857.1"/>
</dbReference>
<organism evidence="3 4">
    <name type="scientific">Dichotomopilus funicola</name>
    <dbReference type="NCBI Taxonomy" id="1934379"/>
    <lineage>
        <taxon>Eukaryota</taxon>
        <taxon>Fungi</taxon>
        <taxon>Dikarya</taxon>
        <taxon>Ascomycota</taxon>
        <taxon>Pezizomycotina</taxon>
        <taxon>Sordariomycetes</taxon>
        <taxon>Sordariomycetidae</taxon>
        <taxon>Sordariales</taxon>
        <taxon>Chaetomiaceae</taxon>
        <taxon>Dichotomopilus</taxon>
    </lineage>
</organism>
<keyword evidence="2" id="KW-0732">Signal</keyword>
<protein>
    <submittedName>
        <fullName evidence="3">Glycoside hydrolase</fullName>
    </submittedName>
</protein>
<feature type="compositionally biased region" description="Basic and acidic residues" evidence="1">
    <location>
        <begin position="58"/>
        <end position="73"/>
    </location>
</feature>
<dbReference type="InterPro" id="IPR005198">
    <property type="entry name" value="Glyco_hydro_76"/>
</dbReference>
<dbReference type="Gene3D" id="1.50.10.20">
    <property type="match status" value="1"/>
</dbReference>
<dbReference type="Pfam" id="PF03663">
    <property type="entry name" value="Glyco_hydro_76"/>
    <property type="match status" value="1"/>
</dbReference>
<dbReference type="PANTHER" id="PTHR47791:SF3">
    <property type="entry name" value="MEIOTICALLY UP-REGULATED GENE 191 PROTEIN"/>
    <property type="match status" value="1"/>
</dbReference>
<dbReference type="GeneID" id="87819470"/>
<dbReference type="SUPFAM" id="SSF48208">
    <property type="entry name" value="Six-hairpin glycosidases"/>
    <property type="match status" value="1"/>
</dbReference>
<proteinExistence type="predicted"/>
<dbReference type="EMBL" id="MU853558">
    <property type="protein sequence ID" value="KAK4146975.1"/>
    <property type="molecule type" value="Genomic_DNA"/>
</dbReference>